<dbReference type="RefSeq" id="WP_048309682.1">
    <property type="nucleotide sequence ID" value="NZ_CP119526.1"/>
</dbReference>
<dbReference type="STRING" id="157733.AB986_04590"/>
<evidence type="ECO:0000313" key="2">
    <source>
        <dbReference type="Proteomes" id="UP000035996"/>
    </source>
</evidence>
<organism evidence="1 2">
    <name type="scientific">Guptibacillus hwajinpoensis</name>
    <dbReference type="NCBI Taxonomy" id="208199"/>
    <lineage>
        <taxon>Bacteria</taxon>
        <taxon>Bacillati</taxon>
        <taxon>Bacillota</taxon>
        <taxon>Bacilli</taxon>
        <taxon>Bacillales</taxon>
        <taxon>Guptibacillaceae</taxon>
        <taxon>Guptibacillus</taxon>
    </lineage>
</organism>
<comment type="caution">
    <text evidence="1">The sequence shown here is derived from an EMBL/GenBank/DDBJ whole genome shotgun (WGS) entry which is preliminary data.</text>
</comment>
<name>A0A0J6CQM3_9BACL</name>
<dbReference type="EMBL" id="LELK01000001">
    <property type="protein sequence ID" value="KMM38566.1"/>
    <property type="molecule type" value="Genomic_DNA"/>
</dbReference>
<dbReference type="Proteomes" id="UP000035996">
    <property type="component" value="Unassembled WGS sequence"/>
</dbReference>
<proteinExistence type="predicted"/>
<reference evidence="1" key="1">
    <citation type="submission" date="2015-06" db="EMBL/GenBank/DDBJ databases">
        <authorList>
            <person name="Liu B."/>
            <person name="Wang J."/>
            <person name="Zhu Y."/>
            <person name="Liu G."/>
            <person name="Chen Q."/>
            <person name="Zheng C."/>
            <person name="Che J."/>
            <person name="Ge C."/>
            <person name="Shi H."/>
            <person name="Pan Z."/>
            <person name="Liu X."/>
        </authorList>
    </citation>
    <scope>NUCLEOTIDE SEQUENCE [LARGE SCALE GENOMIC DNA]</scope>
    <source>
        <strain evidence="1">DSM 16346</strain>
    </source>
</reference>
<accession>A0A0J6CQM3</accession>
<sequence>MTITAKIQPISTMGVEEGTKEDLLLKELEIKMQQMGYLVPYREELNWERTIASLELGEAQSLHQLKKAAARNDRVLLIYARLFKGTIFQHLILHPNHSGIYLPFRFDEPFTIQIEGQKIWIGSSVRLLEELSWLQISFDQGNHNDTVKDYWQNLMEISRKSVDYMSPIIFEEAI</sequence>
<evidence type="ECO:0000313" key="1">
    <source>
        <dbReference type="EMBL" id="KMM38566.1"/>
    </source>
</evidence>
<dbReference type="OrthoDB" id="2876980at2"/>
<dbReference type="AlphaFoldDB" id="A0A0J6CQM3"/>
<keyword evidence="2" id="KW-1185">Reference proteome</keyword>
<gene>
    <name evidence="1" type="ORF">AB986_04590</name>
</gene>
<protein>
    <submittedName>
        <fullName evidence="1">Uncharacterized protein</fullName>
    </submittedName>
</protein>